<name>A0A6A6WQH3_9PLEO</name>
<evidence type="ECO:0000313" key="2">
    <source>
        <dbReference type="EMBL" id="KAF2786340.1"/>
    </source>
</evidence>
<protein>
    <submittedName>
        <fullName evidence="2">Uncharacterized protein</fullName>
    </submittedName>
</protein>
<feature type="compositionally biased region" description="Polar residues" evidence="1">
    <location>
        <begin position="141"/>
        <end position="151"/>
    </location>
</feature>
<dbReference type="Proteomes" id="UP000799757">
    <property type="component" value="Unassembled WGS sequence"/>
</dbReference>
<organism evidence="2 3">
    <name type="scientific">Melanomma pulvis-pyrius CBS 109.77</name>
    <dbReference type="NCBI Taxonomy" id="1314802"/>
    <lineage>
        <taxon>Eukaryota</taxon>
        <taxon>Fungi</taxon>
        <taxon>Dikarya</taxon>
        <taxon>Ascomycota</taxon>
        <taxon>Pezizomycotina</taxon>
        <taxon>Dothideomycetes</taxon>
        <taxon>Pleosporomycetidae</taxon>
        <taxon>Pleosporales</taxon>
        <taxon>Melanommataceae</taxon>
        <taxon>Melanomma</taxon>
    </lineage>
</organism>
<evidence type="ECO:0000313" key="3">
    <source>
        <dbReference type="Proteomes" id="UP000799757"/>
    </source>
</evidence>
<dbReference type="EMBL" id="MU002486">
    <property type="protein sequence ID" value="KAF2786340.1"/>
    <property type="molecule type" value="Genomic_DNA"/>
</dbReference>
<proteinExistence type="predicted"/>
<gene>
    <name evidence="2" type="ORF">K505DRAFT_422491</name>
</gene>
<accession>A0A6A6WQH3</accession>
<keyword evidence="3" id="KW-1185">Reference proteome</keyword>
<evidence type="ECO:0000256" key="1">
    <source>
        <dbReference type="SAM" id="MobiDB-lite"/>
    </source>
</evidence>
<feature type="region of interest" description="Disordered" evidence="1">
    <location>
        <begin position="135"/>
        <end position="160"/>
    </location>
</feature>
<dbReference type="AlphaFoldDB" id="A0A6A6WQH3"/>
<reference evidence="2" key="1">
    <citation type="journal article" date="2020" name="Stud. Mycol.">
        <title>101 Dothideomycetes genomes: a test case for predicting lifestyles and emergence of pathogens.</title>
        <authorList>
            <person name="Haridas S."/>
            <person name="Albert R."/>
            <person name="Binder M."/>
            <person name="Bloem J."/>
            <person name="Labutti K."/>
            <person name="Salamov A."/>
            <person name="Andreopoulos B."/>
            <person name="Baker S."/>
            <person name="Barry K."/>
            <person name="Bills G."/>
            <person name="Bluhm B."/>
            <person name="Cannon C."/>
            <person name="Castanera R."/>
            <person name="Culley D."/>
            <person name="Daum C."/>
            <person name="Ezra D."/>
            <person name="Gonzalez J."/>
            <person name="Henrissat B."/>
            <person name="Kuo A."/>
            <person name="Liang C."/>
            <person name="Lipzen A."/>
            <person name="Lutzoni F."/>
            <person name="Magnuson J."/>
            <person name="Mondo S."/>
            <person name="Nolan M."/>
            <person name="Ohm R."/>
            <person name="Pangilinan J."/>
            <person name="Park H.-J."/>
            <person name="Ramirez L."/>
            <person name="Alfaro M."/>
            <person name="Sun H."/>
            <person name="Tritt A."/>
            <person name="Yoshinaga Y."/>
            <person name="Zwiers L.-H."/>
            <person name="Turgeon B."/>
            <person name="Goodwin S."/>
            <person name="Spatafora J."/>
            <person name="Crous P."/>
            <person name="Grigoriev I."/>
        </authorList>
    </citation>
    <scope>NUCLEOTIDE SEQUENCE</scope>
    <source>
        <strain evidence="2">CBS 109.77</strain>
    </source>
</reference>
<sequence>MYATLRSGWQCGCQGHTVNLRLENRSKKREREEDVLEQTPFHVIFSYSLDSSTPTPINSIGKETDIRYIDDKPANHTPLPLSTTSAAAIPTTKRRVRFDLDEPQIQQTSLPTTMTTPGPPYVYSTTMGSLFSEGGSDENFSRQPATDTARQIQARRRPSLQRSAAIQNALARWTVGERLSLKLGNGIQKL</sequence>